<dbReference type="PROSITE" id="PS50110">
    <property type="entry name" value="RESPONSE_REGULATORY"/>
    <property type="match status" value="1"/>
</dbReference>
<dbReference type="GO" id="GO:0000156">
    <property type="term" value="F:phosphorelay response regulator activity"/>
    <property type="evidence" value="ECO:0007669"/>
    <property type="project" value="TreeGrafter"/>
</dbReference>
<dbReference type="GO" id="GO:0032993">
    <property type="term" value="C:protein-DNA complex"/>
    <property type="evidence" value="ECO:0007669"/>
    <property type="project" value="TreeGrafter"/>
</dbReference>
<dbReference type="GO" id="GO:0000976">
    <property type="term" value="F:transcription cis-regulatory region binding"/>
    <property type="evidence" value="ECO:0007669"/>
    <property type="project" value="TreeGrafter"/>
</dbReference>
<dbReference type="GO" id="GO:0006355">
    <property type="term" value="P:regulation of DNA-templated transcription"/>
    <property type="evidence" value="ECO:0007669"/>
    <property type="project" value="InterPro"/>
</dbReference>
<name>A0A164B6Y9_9BRAD</name>
<comment type="caution">
    <text evidence="12">The sequence shown here is derived from an EMBL/GenBank/DDBJ whole genome shotgun (WGS) entry which is preliminary data.</text>
</comment>
<dbReference type="InterPro" id="IPR011006">
    <property type="entry name" value="CheY-like_superfamily"/>
</dbReference>
<evidence type="ECO:0000256" key="4">
    <source>
        <dbReference type="ARBA" id="ARBA00023012"/>
    </source>
</evidence>
<dbReference type="SUPFAM" id="SSF52172">
    <property type="entry name" value="CheY-like"/>
    <property type="match status" value="1"/>
</dbReference>
<dbReference type="Gene3D" id="3.40.50.2300">
    <property type="match status" value="1"/>
</dbReference>
<dbReference type="Pfam" id="PF00486">
    <property type="entry name" value="Trans_reg_C"/>
    <property type="match status" value="1"/>
</dbReference>
<dbReference type="InterPro" id="IPR001867">
    <property type="entry name" value="OmpR/PhoB-type_DNA-bd"/>
</dbReference>
<dbReference type="EMBL" id="LVYV01000001">
    <property type="protein sequence ID" value="KZD25855.1"/>
    <property type="molecule type" value="Genomic_DNA"/>
</dbReference>
<dbReference type="Gene3D" id="6.10.250.690">
    <property type="match status" value="1"/>
</dbReference>
<dbReference type="CDD" id="cd17624">
    <property type="entry name" value="REC_OmpR_PmrA-like"/>
    <property type="match status" value="1"/>
</dbReference>
<reference evidence="12 13" key="1">
    <citation type="submission" date="2016-03" db="EMBL/GenBank/DDBJ databases">
        <title>Microsymbionts genomes from the relict species Vavilovia formosa (Stev.) Fed.</title>
        <authorList>
            <person name="Kopat V."/>
            <person name="Chirak E."/>
            <person name="Kimeklis A."/>
            <person name="Andronov E."/>
        </authorList>
    </citation>
    <scope>NUCLEOTIDE SEQUENCE [LARGE SCALE GENOMIC DNA]</scope>
    <source>
        <strain evidence="12 13">Vaf07</strain>
    </source>
</reference>
<evidence type="ECO:0000259" key="11">
    <source>
        <dbReference type="PROSITE" id="PS51755"/>
    </source>
</evidence>
<evidence type="ECO:0000259" key="10">
    <source>
        <dbReference type="PROSITE" id="PS50110"/>
    </source>
</evidence>
<dbReference type="InterPro" id="IPR001789">
    <property type="entry name" value="Sig_transdc_resp-reg_receiver"/>
</dbReference>
<dbReference type="RefSeq" id="WP_068730342.1">
    <property type="nucleotide sequence ID" value="NZ_LVYV01000001.1"/>
</dbReference>
<organism evidence="12 13">
    <name type="scientific">Tardiphaga robiniae</name>
    <dbReference type="NCBI Taxonomy" id="943830"/>
    <lineage>
        <taxon>Bacteria</taxon>
        <taxon>Pseudomonadati</taxon>
        <taxon>Pseudomonadota</taxon>
        <taxon>Alphaproteobacteria</taxon>
        <taxon>Hyphomicrobiales</taxon>
        <taxon>Nitrobacteraceae</taxon>
        <taxon>Tardiphaga</taxon>
    </lineage>
</organism>
<accession>A0A164B6Y9</accession>
<evidence type="ECO:0000256" key="5">
    <source>
        <dbReference type="ARBA" id="ARBA00023015"/>
    </source>
</evidence>
<dbReference type="SMART" id="SM00862">
    <property type="entry name" value="Trans_reg_C"/>
    <property type="match status" value="1"/>
</dbReference>
<dbReference type="InterPro" id="IPR036388">
    <property type="entry name" value="WH-like_DNA-bd_sf"/>
</dbReference>
<dbReference type="PROSITE" id="PS51755">
    <property type="entry name" value="OMPR_PHOB"/>
    <property type="match status" value="1"/>
</dbReference>
<dbReference type="PANTHER" id="PTHR48111:SF35">
    <property type="entry name" value="TRANSCRIPTIONAL REGULATORY PROTEIN QSEB"/>
    <property type="match status" value="1"/>
</dbReference>
<dbReference type="GO" id="GO:0005829">
    <property type="term" value="C:cytosol"/>
    <property type="evidence" value="ECO:0007669"/>
    <property type="project" value="TreeGrafter"/>
</dbReference>
<evidence type="ECO:0000256" key="6">
    <source>
        <dbReference type="ARBA" id="ARBA00023125"/>
    </source>
</evidence>
<dbReference type="OrthoDB" id="9802426at2"/>
<feature type="DNA-binding region" description="OmpR/PhoB-type" evidence="9">
    <location>
        <begin position="124"/>
        <end position="218"/>
    </location>
</feature>
<evidence type="ECO:0000313" key="12">
    <source>
        <dbReference type="EMBL" id="KZD25855.1"/>
    </source>
</evidence>
<evidence type="ECO:0000313" key="13">
    <source>
        <dbReference type="Proteomes" id="UP000076574"/>
    </source>
</evidence>
<keyword evidence="3 8" id="KW-0597">Phosphoprotein</keyword>
<evidence type="ECO:0000256" key="3">
    <source>
        <dbReference type="ARBA" id="ARBA00022553"/>
    </source>
</evidence>
<keyword evidence="5" id="KW-0805">Transcription regulation</keyword>
<dbReference type="SMART" id="SM00448">
    <property type="entry name" value="REC"/>
    <property type="match status" value="1"/>
</dbReference>
<dbReference type="Gene3D" id="1.10.10.10">
    <property type="entry name" value="Winged helix-like DNA-binding domain superfamily/Winged helix DNA-binding domain"/>
    <property type="match status" value="1"/>
</dbReference>
<dbReference type="InterPro" id="IPR039420">
    <property type="entry name" value="WalR-like"/>
</dbReference>
<feature type="modified residue" description="4-aspartylphosphate" evidence="8">
    <location>
        <position position="51"/>
    </location>
</feature>
<keyword evidence="4" id="KW-0902">Two-component regulatory system</keyword>
<evidence type="ECO:0000256" key="9">
    <source>
        <dbReference type="PROSITE-ProRule" id="PRU01091"/>
    </source>
</evidence>
<dbReference type="Pfam" id="PF00072">
    <property type="entry name" value="Response_reg"/>
    <property type="match status" value="1"/>
</dbReference>
<evidence type="ECO:0000256" key="2">
    <source>
        <dbReference type="ARBA" id="ARBA00022490"/>
    </source>
</evidence>
<keyword evidence="13" id="KW-1185">Reference proteome</keyword>
<evidence type="ECO:0000256" key="1">
    <source>
        <dbReference type="ARBA" id="ARBA00004496"/>
    </source>
</evidence>
<dbReference type="CDD" id="cd00383">
    <property type="entry name" value="trans_reg_C"/>
    <property type="match status" value="1"/>
</dbReference>
<evidence type="ECO:0000256" key="8">
    <source>
        <dbReference type="PROSITE-ProRule" id="PRU00169"/>
    </source>
</evidence>
<protein>
    <submittedName>
        <fullName evidence="12">DNA-binding response regulator</fullName>
    </submittedName>
</protein>
<sequence length="221" mass="24255">MRVLLIEDDAMFGKALVRGLSENGMSVDWARNGRDGFAAMDRSEYAVALIDIGLPKMSGLDVLKAKRKAGMTTPALIITARDGVSDMVAGLDLGADDYIVKPFELPVLLARIRAVTRRANGRVVSLMTSAEITLDPSTQVATFRDIKHLLSVREFAVLQALMERPGQILSRSQIESRIYGWGEEVQSNAVDVLIHGLRKKFDKDIVRNVRGAGWMVTKEGG</sequence>
<dbReference type="AlphaFoldDB" id="A0A164B6Y9"/>
<proteinExistence type="predicted"/>
<evidence type="ECO:0000256" key="7">
    <source>
        <dbReference type="ARBA" id="ARBA00023163"/>
    </source>
</evidence>
<keyword evidence="6 9" id="KW-0238">DNA-binding</keyword>
<dbReference type="Proteomes" id="UP000076574">
    <property type="component" value="Unassembled WGS sequence"/>
</dbReference>
<keyword evidence="2" id="KW-0963">Cytoplasm</keyword>
<feature type="domain" description="OmpR/PhoB-type" evidence="11">
    <location>
        <begin position="124"/>
        <end position="218"/>
    </location>
</feature>
<keyword evidence="7" id="KW-0804">Transcription</keyword>
<comment type="subcellular location">
    <subcellularLocation>
        <location evidence="1">Cytoplasm</location>
    </subcellularLocation>
</comment>
<dbReference type="PANTHER" id="PTHR48111">
    <property type="entry name" value="REGULATOR OF RPOS"/>
    <property type="match status" value="1"/>
</dbReference>
<feature type="domain" description="Response regulatory" evidence="10">
    <location>
        <begin position="2"/>
        <end position="116"/>
    </location>
</feature>
<dbReference type="STRING" id="943830.A4A58_00280"/>
<gene>
    <name evidence="12" type="ORF">A4A58_00280</name>
</gene>